<feature type="transmembrane region" description="Helical" evidence="7">
    <location>
        <begin position="121"/>
        <end position="142"/>
    </location>
</feature>
<dbReference type="PANTHER" id="PTHR43840:SF12">
    <property type="entry name" value="CATION DIFFUSION FACILITATOR 1 (AFU_ORTHOLOGUE AFUA_1G14440)"/>
    <property type="match status" value="1"/>
</dbReference>
<dbReference type="GO" id="GO:0016020">
    <property type="term" value="C:membrane"/>
    <property type="evidence" value="ECO:0007669"/>
    <property type="project" value="UniProtKB-SubCell"/>
</dbReference>
<keyword evidence="4 7" id="KW-1133">Transmembrane helix</keyword>
<dbReference type="Gene3D" id="3.30.70.1350">
    <property type="entry name" value="Cation efflux protein, cytoplasmic domain"/>
    <property type="match status" value="1"/>
</dbReference>
<feature type="domain" description="Cation efflux protein transmembrane" evidence="8">
    <location>
        <begin position="123"/>
        <end position="316"/>
    </location>
</feature>
<dbReference type="InterPro" id="IPR027470">
    <property type="entry name" value="Cation_efflux_CTD"/>
</dbReference>
<dbReference type="NCBIfam" id="TIGR01297">
    <property type="entry name" value="CDF"/>
    <property type="match status" value="1"/>
</dbReference>
<reference evidence="10" key="1">
    <citation type="journal article" date="2020" name="Nat. Commun.">
        <title>Large-scale genome sequencing of mycorrhizal fungi provides insights into the early evolution of symbiotic traits.</title>
        <authorList>
            <person name="Miyauchi S."/>
            <person name="Kiss E."/>
            <person name="Kuo A."/>
            <person name="Drula E."/>
            <person name="Kohler A."/>
            <person name="Sanchez-Garcia M."/>
            <person name="Morin E."/>
            <person name="Andreopoulos B."/>
            <person name="Barry K.W."/>
            <person name="Bonito G."/>
            <person name="Buee M."/>
            <person name="Carver A."/>
            <person name="Chen C."/>
            <person name="Cichocki N."/>
            <person name="Clum A."/>
            <person name="Culley D."/>
            <person name="Crous P.W."/>
            <person name="Fauchery L."/>
            <person name="Girlanda M."/>
            <person name="Hayes R.D."/>
            <person name="Keri Z."/>
            <person name="LaButti K."/>
            <person name="Lipzen A."/>
            <person name="Lombard V."/>
            <person name="Magnuson J."/>
            <person name="Maillard F."/>
            <person name="Murat C."/>
            <person name="Nolan M."/>
            <person name="Ohm R.A."/>
            <person name="Pangilinan J."/>
            <person name="Pereira M.F."/>
            <person name="Perotto S."/>
            <person name="Peter M."/>
            <person name="Pfister S."/>
            <person name="Riley R."/>
            <person name="Sitrit Y."/>
            <person name="Stielow J.B."/>
            <person name="Szollosi G."/>
            <person name="Zifcakova L."/>
            <person name="Stursova M."/>
            <person name="Spatafora J.W."/>
            <person name="Tedersoo L."/>
            <person name="Vaario L.M."/>
            <person name="Yamada A."/>
            <person name="Yan M."/>
            <person name="Wang P."/>
            <person name="Xu J."/>
            <person name="Bruns T."/>
            <person name="Baldrian P."/>
            <person name="Vilgalys R."/>
            <person name="Dunand C."/>
            <person name="Henrissat B."/>
            <person name="Grigoriev I.V."/>
            <person name="Hibbett D."/>
            <person name="Nagy L.G."/>
            <person name="Martin F.M."/>
        </authorList>
    </citation>
    <scope>NUCLEOTIDE SEQUENCE</scope>
    <source>
        <strain evidence="10">UP504</strain>
    </source>
</reference>
<evidence type="ECO:0000256" key="3">
    <source>
        <dbReference type="ARBA" id="ARBA00022692"/>
    </source>
</evidence>
<name>A0A9P6B8Q2_9AGAM</name>
<feature type="transmembrane region" description="Helical" evidence="7">
    <location>
        <begin position="293"/>
        <end position="310"/>
    </location>
</feature>
<accession>A0A9P6B8Q2</accession>
<sequence>MSAELHHIRTTQSASKVEAFDDHRLPSPAPSDQGDCGARVPPDDVENTPTKRLSADPYLLRSAVKSDAELQQLRKRGNKGKLVEEYHSRQNELIENLLKPMEEHTEDAKEADELSKLPVRIAVLASLISNFCLCVIQLYAAISSGSLSILATGIDSLFDFGSNVVLFYLHKKAAKLDLNKWPLGGSRLETIGNIVYGSLMASVNLVVIVESIRTLTSHTHGELNKLHIPSLVSVAAALAVKFCLFLYCFSLRKSSSQVTILWEDHRNDLWINAFGILMSAGGSKLRWWLDPVGGFIIALGVIIAWTRTVWEQFELLAGKSAPHEFIQLLVYKAATFSDEIEKVDTVRAYHSGPDYFVEIDVVMSGDTPLWKAHDVAQTLQDKIEVLPGVDRAFVHVDHETTHTPEHRKNV</sequence>
<evidence type="ECO:0000256" key="6">
    <source>
        <dbReference type="SAM" id="MobiDB-lite"/>
    </source>
</evidence>
<evidence type="ECO:0000256" key="1">
    <source>
        <dbReference type="ARBA" id="ARBA00004141"/>
    </source>
</evidence>
<dbReference type="Pfam" id="PF16916">
    <property type="entry name" value="ZT_dimer"/>
    <property type="match status" value="1"/>
</dbReference>
<feature type="transmembrane region" description="Helical" evidence="7">
    <location>
        <begin position="148"/>
        <end position="169"/>
    </location>
</feature>
<evidence type="ECO:0000259" key="9">
    <source>
        <dbReference type="Pfam" id="PF16916"/>
    </source>
</evidence>
<organism evidence="10 11">
    <name type="scientific">Hydnum rufescens UP504</name>
    <dbReference type="NCBI Taxonomy" id="1448309"/>
    <lineage>
        <taxon>Eukaryota</taxon>
        <taxon>Fungi</taxon>
        <taxon>Dikarya</taxon>
        <taxon>Basidiomycota</taxon>
        <taxon>Agaricomycotina</taxon>
        <taxon>Agaricomycetes</taxon>
        <taxon>Cantharellales</taxon>
        <taxon>Hydnaceae</taxon>
        <taxon>Hydnum</taxon>
    </lineage>
</organism>
<dbReference type="EMBL" id="MU128918">
    <property type="protein sequence ID" value="KAF9519312.1"/>
    <property type="molecule type" value="Genomic_DNA"/>
</dbReference>
<feature type="region of interest" description="Disordered" evidence="6">
    <location>
        <begin position="1"/>
        <end position="51"/>
    </location>
</feature>
<evidence type="ECO:0000313" key="11">
    <source>
        <dbReference type="Proteomes" id="UP000886523"/>
    </source>
</evidence>
<keyword evidence="2" id="KW-0813">Transport</keyword>
<dbReference type="SUPFAM" id="SSF160240">
    <property type="entry name" value="Cation efflux protein cytoplasmic domain-like"/>
    <property type="match status" value="1"/>
</dbReference>
<dbReference type="GO" id="GO:0030003">
    <property type="term" value="P:intracellular monoatomic cation homeostasis"/>
    <property type="evidence" value="ECO:0007669"/>
    <property type="project" value="UniProtKB-ARBA"/>
</dbReference>
<dbReference type="SUPFAM" id="SSF161111">
    <property type="entry name" value="Cation efflux protein transmembrane domain-like"/>
    <property type="match status" value="1"/>
</dbReference>
<dbReference type="GO" id="GO:0098771">
    <property type="term" value="P:inorganic ion homeostasis"/>
    <property type="evidence" value="ECO:0007669"/>
    <property type="project" value="UniProtKB-ARBA"/>
</dbReference>
<dbReference type="InterPro" id="IPR050291">
    <property type="entry name" value="CDF_Transporter"/>
</dbReference>
<dbReference type="Gene3D" id="1.20.1510.10">
    <property type="entry name" value="Cation efflux protein transmembrane domain"/>
    <property type="match status" value="1"/>
</dbReference>
<dbReference type="Pfam" id="PF01545">
    <property type="entry name" value="Cation_efflux"/>
    <property type="match status" value="1"/>
</dbReference>
<dbReference type="PANTHER" id="PTHR43840">
    <property type="entry name" value="MITOCHONDRIAL METAL TRANSPORTER 1-RELATED"/>
    <property type="match status" value="1"/>
</dbReference>
<gene>
    <name evidence="10" type="ORF">BS47DRAFT_23540</name>
</gene>
<dbReference type="InterPro" id="IPR002524">
    <property type="entry name" value="Cation_efflux"/>
</dbReference>
<evidence type="ECO:0000256" key="7">
    <source>
        <dbReference type="SAM" id="Phobius"/>
    </source>
</evidence>
<feature type="transmembrane region" description="Helical" evidence="7">
    <location>
        <begin position="228"/>
        <end position="249"/>
    </location>
</feature>
<evidence type="ECO:0000259" key="8">
    <source>
        <dbReference type="Pfam" id="PF01545"/>
    </source>
</evidence>
<evidence type="ECO:0000256" key="5">
    <source>
        <dbReference type="ARBA" id="ARBA00023136"/>
    </source>
</evidence>
<comment type="caution">
    <text evidence="10">The sequence shown here is derived from an EMBL/GenBank/DDBJ whole genome shotgun (WGS) entry which is preliminary data.</text>
</comment>
<dbReference type="OrthoDB" id="78296at2759"/>
<dbReference type="InterPro" id="IPR058533">
    <property type="entry name" value="Cation_efflux_TM"/>
</dbReference>
<evidence type="ECO:0000313" key="10">
    <source>
        <dbReference type="EMBL" id="KAF9519312.1"/>
    </source>
</evidence>
<protein>
    <recommendedName>
        <fullName evidence="12">Cation efflux protein cytoplasmic domain-containing protein</fullName>
    </recommendedName>
</protein>
<evidence type="ECO:0008006" key="12">
    <source>
        <dbReference type="Google" id="ProtNLM"/>
    </source>
</evidence>
<comment type="subcellular location">
    <subcellularLocation>
        <location evidence="1">Membrane</location>
        <topology evidence="1">Multi-pass membrane protein</topology>
    </subcellularLocation>
</comment>
<dbReference type="FunFam" id="1.20.1510.10:FF:000005">
    <property type="entry name" value="Putative Cation diffusion facilitator 1"/>
    <property type="match status" value="1"/>
</dbReference>
<dbReference type="InterPro" id="IPR027469">
    <property type="entry name" value="Cation_efflux_TMD_sf"/>
</dbReference>
<keyword evidence="5 7" id="KW-0472">Membrane</keyword>
<evidence type="ECO:0000256" key="4">
    <source>
        <dbReference type="ARBA" id="ARBA00022989"/>
    </source>
</evidence>
<evidence type="ECO:0000256" key="2">
    <source>
        <dbReference type="ARBA" id="ARBA00022448"/>
    </source>
</evidence>
<proteinExistence type="predicted"/>
<dbReference type="AlphaFoldDB" id="A0A9P6B8Q2"/>
<keyword evidence="3 7" id="KW-0812">Transmembrane</keyword>
<dbReference type="Proteomes" id="UP000886523">
    <property type="component" value="Unassembled WGS sequence"/>
</dbReference>
<dbReference type="GO" id="GO:0008324">
    <property type="term" value="F:monoatomic cation transmembrane transporter activity"/>
    <property type="evidence" value="ECO:0007669"/>
    <property type="project" value="InterPro"/>
</dbReference>
<feature type="domain" description="Cation efflux protein cytoplasmic" evidence="9">
    <location>
        <begin position="338"/>
        <end position="398"/>
    </location>
</feature>
<feature type="transmembrane region" description="Helical" evidence="7">
    <location>
        <begin position="190"/>
        <end position="208"/>
    </location>
</feature>
<keyword evidence="11" id="KW-1185">Reference proteome</keyword>
<dbReference type="InterPro" id="IPR036837">
    <property type="entry name" value="Cation_efflux_CTD_sf"/>
</dbReference>